<dbReference type="OrthoDB" id="453742at2759"/>
<keyword evidence="1" id="KW-1133">Transmembrane helix</keyword>
<dbReference type="GeneID" id="9041477"/>
<keyword evidence="1" id="KW-0812">Transmembrane</keyword>
<dbReference type="RefSeq" id="XP_002775688.1">
    <property type="nucleotide sequence ID" value="XM_002775642.1"/>
</dbReference>
<gene>
    <name evidence="2" type="ORF">Pmar_PMAR020669</name>
</gene>
<name>C5L7P2_PERM5</name>
<proteinExistence type="predicted"/>
<evidence type="ECO:0000313" key="2">
    <source>
        <dbReference type="EMBL" id="EER07504.1"/>
    </source>
</evidence>
<evidence type="ECO:0000313" key="3">
    <source>
        <dbReference type="Proteomes" id="UP000007800"/>
    </source>
</evidence>
<dbReference type="AlphaFoldDB" id="C5L7P2"/>
<keyword evidence="3" id="KW-1185">Reference proteome</keyword>
<accession>C5L7P2</accession>
<feature type="transmembrane region" description="Helical" evidence="1">
    <location>
        <begin position="51"/>
        <end position="69"/>
    </location>
</feature>
<feature type="transmembrane region" description="Helical" evidence="1">
    <location>
        <begin position="15"/>
        <end position="39"/>
    </location>
</feature>
<reference evidence="2 3" key="1">
    <citation type="submission" date="2008-07" db="EMBL/GenBank/DDBJ databases">
        <authorList>
            <person name="El-Sayed N."/>
            <person name="Caler E."/>
            <person name="Inman J."/>
            <person name="Amedeo P."/>
            <person name="Hass B."/>
            <person name="Wortman J."/>
        </authorList>
    </citation>
    <scope>NUCLEOTIDE SEQUENCE [LARGE SCALE GENOMIC DNA]</scope>
    <source>
        <strain evidence="3">ATCC 50983 / TXsc</strain>
    </source>
</reference>
<protein>
    <submittedName>
        <fullName evidence="2">Uncharacterized protein</fullName>
    </submittedName>
</protein>
<dbReference type="InParanoid" id="C5L7P2"/>
<feature type="transmembrane region" description="Helical" evidence="1">
    <location>
        <begin position="231"/>
        <end position="251"/>
    </location>
</feature>
<keyword evidence="1" id="KW-0472">Membrane</keyword>
<feature type="transmembrane region" description="Helical" evidence="1">
    <location>
        <begin position="76"/>
        <end position="103"/>
    </location>
</feature>
<dbReference type="EMBL" id="GG679899">
    <property type="protein sequence ID" value="EER07504.1"/>
    <property type="molecule type" value="Genomic_DNA"/>
</dbReference>
<sequence length="292" mass="32132">MAESRRDCSQMVAKFIHYSASILLILVGASYAITSLYFLSQSIGHPLGTGIGLGFGLTVCATAVAGLFVNTKRRVWYLLLLLLMQALEYLCFFTLAVIMSIFMPSLTVMDQYSLVQLNFVGGREGSFYRGTRTVFLYMYKHAGCSGGECTLRGVVDSCTTVECSSSRDLSKSLNDLLGRRLIGPGYTSSMSRCMASAINEADVTEATASSVSVWCGCSTEVFRYMHLWSPWILASLWLAVLLIFLVAAATLKTVFMKKIRWRAHVIRSVGQSVGRSDGTSMVNPESIEFVRL</sequence>
<organism evidence="3">
    <name type="scientific">Perkinsus marinus (strain ATCC 50983 / TXsc)</name>
    <dbReference type="NCBI Taxonomy" id="423536"/>
    <lineage>
        <taxon>Eukaryota</taxon>
        <taxon>Sar</taxon>
        <taxon>Alveolata</taxon>
        <taxon>Perkinsozoa</taxon>
        <taxon>Perkinsea</taxon>
        <taxon>Perkinsida</taxon>
        <taxon>Perkinsidae</taxon>
        <taxon>Perkinsus</taxon>
    </lineage>
</organism>
<evidence type="ECO:0000256" key="1">
    <source>
        <dbReference type="SAM" id="Phobius"/>
    </source>
</evidence>
<dbReference type="Proteomes" id="UP000007800">
    <property type="component" value="Unassembled WGS sequence"/>
</dbReference>